<comment type="caution">
    <text evidence="2">The sequence shown here is derived from an EMBL/GenBank/DDBJ whole genome shotgun (WGS) entry which is preliminary data.</text>
</comment>
<evidence type="ECO:0000259" key="1">
    <source>
        <dbReference type="PROSITE" id="PS50181"/>
    </source>
</evidence>
<proteinExistence type="predicted"/>
<dbReference type="InterPro" id="IPR036047">
    <property type="entry name" value="F-box-like_dom_sf"/>
</dbReference>
<organism evidence="2 3">
    <name type="scientific">Centaurea solstitialis</name>
    <name type="common">yellow star-thistle</name>
    <dbReference type="NCBI Taxonomy" id="347529"/>
    <lineage>
        <taxon>Eukaryota</taxon>
        <taxon>Viridiplantae</taxon>
        <taxon>Streptophyta</taxon>
        <taxon>Embryophyta</taxon>
        <taxon>Tracheophyta</taxon>
        <taxon>Spermatophyta</taxon>
        <taxon>Magnoliopsida</taxon>
        <taxon>eudicotyledons</taxon>
        <taxon>Gunneridae</taxon>
        <taxon>Pentapetalae</taxon>
        <taxon>asterids</taxon>
        <taxon>campanulids</taxon>
        <taxon>Asterales</taxon>
        <taxon>Asteraceae</taxon>
        <taxon>Carduoideae</taxon>
        <taxon>Cardueae</taxon>
        <taxon>Centaureinae</taxon>
        <taxon>Centaurea</taxon>
    </lineage>
</organism>
<dbReference type="AlphaFoldDB" id="A0AA38WB74"/>
<dbReference type="Proteomes" id="UP001172457">
    <property type="component" value="Chromosome 4"/>
</dbReference>
<evidence type="ECO:0000313" key="3">
    <source>
        <dbReference type="Proteomes" id="UP001172457"/>
    </source>
</evidence>
<dbReference type="PROSITE" id="PS50181">
    <property type="entry name" value="FBOX"/>
    <property type="match status" value="1"/>
</dbReference>
<dbReference type="InterPro" id="IPR001810">
    <property type="entry name" value="F-box_dom"/>
</dbReference>
<dbReference type="Pfam" id="PF00646">
    <property type="entry name" value="F-box"/>
    <property type="match status" value="1"/>
</dbReference>
<protein>
    <recommendedName>
        <fullName evidence="1">F-box domain-containing protein</fullName>
    </recommendedName>
</protein>
<gene>
    <name evidence="2" type="ORF">OSB04_018057</name>
</gene>
<dbReference type="InterPro" id="IPR017451">
    <property type="entry name" value="F-box-assoc_interact_dom"/>
</dbReference>
<dbReference type="PANTHER" id="PTHR31672">
    <property type="entry name" value="BNACNNG10540D PROTEIN"/>
    <property type="match status" value="1"/>
</dbReference>
<accession>A0AA38WB74</accession>
<feature type="domain" description="F-box" evidence="1">
    <location>
        <begin position="3"/>
        <end position="49"/>
    </location>
</feature>
<sequence length="338" mass="38542">MASTTIDNLPLDVLSNILIRLPAKPLARMRCVSKPLNALLSEPSFIKSHLHRSIKNNDEILLVFADGFCFDSKLYPITAHPCKSPHLVIPDFIQIPVDANLSEWPCYNIHGSVNGLICLSFRTINNFEPILQIWNPSLSAMLTLPPYGNPFGRIMKIDIQFGFGFDPKTDDYIVIKFMTRRPRYTLGLFIVDKDGNLPYDKILVEIYSLRKCSWESITERFTPNVTEIVDRDEVCLDGHDGHLHWLGYLDECYKQQTIVAFDLGDKTFSEICLPVNNVDRRNTLGILNGKPCACDVTILHFWQIWVESLWVIVFGIIGLVKSDSFAFPRHLSFTCKGF</sequence>
<dbReference type="PANTHER" id="PTHR31672:SF13">
    <property type="entry name" value="F-BOX PROTEIN CPR30-LIKE"/>
    <property type="match status" value="1"/>
</dbReference>
<dbReference type="CDD" id="cd22157">
    <property type="entry name" value="F-box_AtFBW1-like"/>
    <property type="match status" value="1"/>
</dbReference>
<name>A0AA38WB74_9ASTR</name>
<dbReference type="InterPro" id="IPR050796">
    <property type="entry name" value="SCF_F-box_component"/>
</dbReference>
<keyword evidence="3" id="KW-1185">Reference proteome</keyword>
<dbReference type="SMART" id="SM00256">
    <property type="entry name" value="FBOX"/>
    <property type="match status" value="1"/>
</dbReference>
<dbReference type="NCBIfam" id="TIGR01640">
    <property type="entry name" value="F_box_assoc_1"/>
    <property type="match status" value="1"/>
</dbReference>
<dbReference type="SUPFAM" id="SSF81383">
    <property type="entry name" value="F-box domain"/>
    <property type="match status" value="1"/>
</dbReference>
<dbReference type="InterPro" id="IPR013187">
    <property type="entry name" value="F-box-assoc_dom_typ3"/>
</dbReference>
<reference evidence="2" key="1">
    <citation type="submission" date="2023-03" db="EMBL/GenBank/DDBJ databases">
        <title>Chromosome-scale reference genome and RAD-based genetic map of yellow starthistle (Centaurea solstitialis) reveal putative structural variation and QTLs associated with invader traits.</title>
        <authorList>
            <person name="Reatini B."/>
            <person name="Cang F.A."/>
            <person name="Jiang Q."/>
            <person name="Mckibben M.T.W."/>
            <person name="Barker M.S."/>
            <person name="Rieseberg L.H."/>
            <person name="Dlugosch K.M."/>
        </authorList>
    </citation>
    <scope>NUCLEOTIDE SEQUENCE</scope>
    <source>
        <strain evidence="2">CAN-66</strain>
        <tissue evidence="2">Leaf</tissue>
    </source>
</reference>
<dbReference type="Gene3D" id="1.20.1280.50">
    <property type="match status" value="1"/>
</dbReference>
<dbReference type="Pfam" id="PF08268">
    <property type="entry name" value="FBA_3"/>
    <property type="match status" value="1"/>
</dbReference>
<evidence type="ECO:0000313" key="2">
    <source>
        <dbReference type="EMBL" id="KAJ9554012.1"/>
    </source>
</evidence>
<dbReference type="EMBL" id="JARYMX010000004">
    <property type="protein sequence ID" value="KAJ9554012.1"/>
    <property type="molecule type" value="Genomic_DNA"/>
</dbReference>